<dbReference type="InterPro" id="IPR000433">
    <property type="entry name" value="Znf_ZZ"/>
</dbReference>
<dbReference type="AlphaFoldDB" id="A0A976M3J2"/>
<sequence length="611" mass="70118">MVDSTRSSLAHSHSSADSSYISERTRKSRHDLRANDSNGGSESRNLASTSHRDSHNHTSGTSTGSISVIDFDPTLLSVDFYCNYCNQALSVGGCRIRCAECVDYDLCISCASKMKYTEPHELGHNYVPIGPNSFELFSEGWSADEELMLLEGISKYGFGNWKQQVSEMVNKVSSKFKTPSDCENHYYDVYISSVSSPYPNVKNLRTPIKSAPTRDSMFKYFDEVVASHRVLENPDSDENIVSSELTGSHSTYIPLPINLLESEPTKVKFFQNFTGYNIFRDELDTEYYPDAELMLKDVEFEPWDSPSEIHFKVNLVDLYNGFLDERIYRRRILMHRFWNDFIARENAMQTMSELEKMLYWRLAPLLRFHSEDDHIKLTKLLIAKVELEKRLEIVQQWNSLGLKTIKDVQEFDSSKLSSKGSSARHHAFFQKIANVPNKIMRDGVIHRDELSEYMNEVNDRFCNDFYISKAHLDDILTSIVTSENDTDPGSDNPLTQLWDVHFDDFALEFNNFLPSIAGPPSVANLPENSNLRVILNPDVSQHDLSDINLSNARFGNVKFNTQQSNIVPHKDSFLYLTRFCSDRMSRVHKGLGKPKRHLGFYPAKRKLVTRR</sequence>
<dbReference type="InterPro" id="IPR043145">
    <property type="entry name" value="Znf_ZZ_sf"/>
</dbReference>
<dbReference type="PANTHER" id="PTHR12374">
    <property type="entry name" value="TRANSCRIPTIONAL ADAPTOR 2 ADA2 -RELATED"/>
    <property type="match status" value="1"/>
</dbReference>
<dbReference type="GO" id="GO:0006338">
    <property type="term" value="P:chromatin remodeling"/>
    <property type="evidence" value="ECO:0007669"/>
    <property type="project" value="TreeGrafter"/>
</dbReference>
<dbReference type="InterPro" id="IPR017884">
    <property type="entry name" value="SANT_dom"/>
</dbReference>
<evidence type="ECO:0000256" key="5">
    <source>
        <dbReference type="SAM" id="MobiDB-lite"/>
    </source>
</evidence>
<accession>A0A976M3J2</accession>
<dbReference type="SMART" id="SM00717">
    <property type="entry name" value="SANT"/>
    <property type="match status" value="1"/>
</dbReference>
<organism evidence="9 10">
    <name type="scientific">Theileria orientalis</name>
    <dbReference type="NCBI Taxonomy" id="68886"/>
    <lineage>
        <taxon>Eukaryota</taxon>
        <taxon>Sar</taxon>
        <taxon>Alveolata</taxon>
        <taxon>Apicomplexa</taxon>
        <taxon>Aconoidasida</taxon>
        <taxon>Piroplasmida</taxon>
        <taxon>Theileriidae</taxon>
        <taxon>Theileria</taxon>
    </lineage>
</organism>
<dbReference type="PROSITE" id="PS50090">
    <property type="entry name" value="MYB_LIKE"/>
    <property type="match status" value="1"/>
</dbReference>
<dbReference type="CDD" id="cd00167">
    <property type="entry name" value="SANT"/>
    <property type="match status" value="1"/>
</dbReference>
<feature type="domain" description="SANT" evidence="8">
    <location>
        <begin position="136"/>
        <end position="194"/>
    </location>
</feature>
<evidence type="ECO:0000313" key="9">
    <source>
        <dbReference type="EMBL" id="UKJ87680.2"/>
    </source>
</evidence>
<feature type="domain" description="ZZ-type" evidence="7">
    <location>
        <begin position="77"/>
        <end position="134"/>
    </location>
</feature>
<feature type="domain" description="Myb-like" evidence="6">
    <location>
        <begin position="141"/>
        <end position="190"/>
    </location>
</feature>
<dbReference type="EMBL" id="CP056065">
    <property type="protein sequence ID" value="UKJ87680.2"/>
    <property type="molecule type" value="Genomic_DNA"/>
</dbReference>
<dbReference type="InterPro" id="IPR001005">
    <property type="entry name" value="SANT/Myb"/>
</dbReference>
<dbReference type="GO" id="GO:0003682">
    <property type="term" value="F:chromatin binding"/>
    <property type="evidence" value="ECO:0007669"/>
    <property type="project" value="TreeGrafter"/>
</dbReference>
<keyword evidence="3" id="KW-0862">Zinc</keyword>
<evidence type="ECO:0000259" key="8">
    <source>
        <dbReference type="PROSITE" id="PS51293"/>
    </source>
</evidence>
<dbReference type="OrthoDB" id="270417at2759"/>
<dbReference type="CDD" id="cd02335">
    <property type="entry name" value="ZZ_ADA2"/>
    <property type="match status" value="1"/>
</dbReference>
<evidence type="ECO:0000313" key="10">
    <source>
        <dbReference type="Proteomes" id="UP000244803"/>
    </source>
</evidence>
<dbReference type="PROSITE" id="PS51293">
    <property type="entry name" value="SANT"/>
    <property type="match status" value="1"/>
</dbReference>
<feature type="compositionally biased region" description="Polar residues" evidence="5">
    <location>
        <begin position="35"/>
        <end position="49"/>
    </location>
</feature>
<dbReference type="Gene3D" id="3.30.60.90">
    <property type="match status" value="1"/>
</dbReference>
<evidence type="ECO:0000256" key="3">
    <source>
        <dbReference type="ARBA" id="ARBA00022833"/>
    </source>
</evidence>
<gene>
    <name evidence="9" type="ORF">MACJ_000120</name>
</gene>
<evidence type="ECO:0000256" key="2">
    <source>
        <dbReference type="ARBA" id="ARBA00022771"/>
    </source>
</evidence>
<feature type="region of interest" description="Disordered" evidence="5">
    <location>
        <begin position="1"/>
        <end position="63"/>
    </location>
</feature>
<dbReference type="SMART" id="SM00291">
    <property type="entry name" value="ZnF_ZZ"/>
    <property type="match status" value="1"/>
</dbReference>
<dbReference type="GO" id="GO:0008270">
    <property type="term" value="F:zinc ion binding"/>
    <property type="evidence" value="ECO:0007669"/>
    <property type="project" value="UniProtKB-KW"/>
</dbReference>
<feature type="compositionally biased region" description="Low complexity" evidence="5">
    <location>
        <begin position="1"/>
        <end position="22"/>
    </location>
</feature>
<dbReference type="InterPro" id="IPR041983">
    <property type="entry name" value="ADA2-like_ZZ"/>
</dbReference>
<dbReference type="Pfam" id="PF00249">
    <property type="entry name" value="Myb_DNA-binding"/>
    <property type="match status" value="1"/>
</dbReference>
<protein>
    <submittedName>
        <fullName evidence="9">Uncharacterized protein</fullName>
    </submittedName>
</protein>
<name>A0A976M3J2_THEOR</name>
<dbReference type="SUPFAM" id="SSF46689">
    <property type="entry name" value="Homeodomain-like"/>
    <property type="match status" value="1"/>
</dbReference>
<reference evidence="9" key="1">
    <citation type="submission" date="2022-07" db="EMBL/GenBank/DDBJ databases">
        <title>Evaluation of T. orientalis genome assembly methods using nanopore sequencing and analysis of variation between genomes.</title>
        <authorList>
            <person name="Yam J."/>
            <person name="Micallef M.L."/>
            <person name="Liu M."/>
            <person name="Djordjevic S.P."/>
            <person name="Bogema D.R."/>
            <person name="Jenkins C."/>
        </authorList>
    </citation>
    <scope>NUCLEOTIDE SEQUENCE</scope>
    <source>
        <strain evidence="9">Fish Creek</strain>
    </source>
</reference>
<evidence type="ECO:0000256" key="4">
    <source>
        <dbReference type="PROSITE-ProRule" id="PRU00228"/>
    </source>
</evidence>
<dbReference type="Pfam" id="PF22941">
    <property type="entry name" value="TADA2A-like_3rd"/>
    <property type="match status" value="1"/>
</dbReference>
<dbReference type="PANTHER" id="PTHR12374:SF20">
    <property type="entry name" value="TRANSCRIPTIONAL ADAPTER 2-ALPHA"/>
    <property type="match status" value="1"/>
</dbReference>
<proteinExistence type="predicted"/>
<evidence type="ECO:0000256" key="1">
    <source>
        <dbReference type="ARBA" id="ARBA00022723"/>
    </source>
</evidence>
<dbReference type="GO" id="GO:0003713">
    <property type="term" value="F:transcription coactivator activity"/>
    <property type="evidence" value="ECO:0007669"/>
    <property type="project" value="TreeGrafter"/>
</dbReference>
<dbReference type="GO" id="GO:0006357">
    <property type="term" value="P:regulation of transcription by RNA polymerase II"/>
    <property type="evidence" value="ECO:0007669"/>
    <property type="project" value="TreeGrafter"/>
</dbReference>
<dbReference type="PROSITE" id="PS50135">
    <property type="entry name" value="ZF_ZZ_2"/>
    <property type="match status" value="1"/>
</dbReference>
<dbReference type="GO" id="GO:0005634">
    <property type="term" value="C:nucleus"/>
    <property type="evidence" value="ECO:0007669"/>
    <property type="project" value="TreeGrafter"/>
</dbReference>
<dbReference type="Proteomes" id="UP000244803">
    <property type="component" value="Chromosome 1"/>
</dbReference>
<dbReference type="Gene3D" id="1.10.10.60">
    <property type="entry name" value="Homeodomain-like"/>
    <property type="match status" value="1"/>
</dbReference>
<dbReference type="Pfam" id="PF00569">
    <property type="entry name" value="ZZ"/>
    <property type="match status" value="1"/>
</dbReference>
<evidence type="ECO:0000259" key="6">
    <source>
        <dbReference type="PROSITE" id="PS50090"/>
    </source>
</evidence>
<dbReference type="InterPro" id="IPR055141">
    <property type="entry name" value="TADA2A_B-like_dom"/>
</dbReference>
<keyword evidence="1" id="KW-0479">Metal-binding</keyword>
<dbReference type="SUPFAM" id="SSF57850">
    <property type="entry name" value="RING/U-box"/>
    <property type="match status" value="1"/>
</dbReference>
<dbReference type="InterPro" id="IPR009057">
    <property type="entry name" value="Homeodomain-like_sf"/>
</dbReference>
<keyword evidence="2 4" id="KW-0863">Zinc-finger</keyword>
<evidence type="ECO:0000259" key="7">
    <source>
        <dbReference type="PROSITE" id="PS50135"/>
    </source>
</evidence>